<sequence>MHISAYILVHFPCVPRPVFLNLLLVNAPYKIMDSPEAPHSKM</sequence>
<accession>A0ABN9EHV8</accession>
<keyword evidence="2" id="KW-1185">Reference proteome</keyword>
<reference evidence="1" key="1">
    <citation type="submission" date="2023-05" db="EMBL/GenBank/DDBJ databases">
        <authorList>
            <person name="Stuckert A."/>
        </authorList>
    </citation>
    <scope>NUCLEOTIDE SEQUENCE</scope>
</reference>
<dbReference type="Proteomes" id="UP001162483">
    <property type="component" value="Unassembled WGS sequence"/>
</dbReference>
<name>A0ABN9EHV8_9NEOB</name>
<proteinExistence type="predicted"/>
<evidence type="ECO:0000313" key="2">
    <source>
        <dbReference type="Proteomes" id="UP001162483"/>
    </source>
</evidence>
<gene>
    <name evidence="1" type="ORF">SPARVUS_LOCUS10032299</name>
</gene>
<evidence type="ECO:0000313" key="1">
    <source>
        <dbReference type="EMBL" id="CAI9584425.1"/>
    </source>
</evidence>
<dbReference type="EMBL" id="CATNWA010015548">
    <property type="protein sequence ID" value="CAI9584425.1"/>
    <property type="molecule type" value="Genomic_DNA"/>
</dbReference>
<comment type="caution">
    <text evidence="1">The sequence shown here is derived from an EMBL/GenBank/DDBJ whole genome shotgun (WGS) entry which is preliminary data.</text>
</comment>
<protein>
    <submittedName>
        <fullName evidence="1">Uncharacterized protein</fullName>
    </submittedName>
</protein>
<organism evidence="1 2">
    <name type="scientific">Staurois parvus</name>
    <dbReference type="NCBI Taxonomy" id="386267"/>
    <lineage>
        <taxon>Eukaryota</taxon>
        <taxon>Metazoa</taxon>
        <taxon>Chordata</taxon>
        <taxon>Craniata</taxon>
        <taxon>Vertebrata</taxon>
        <taxon>Euteleostomi</taxon>
        <taxon>Amphibia</taxon>
        <taxon>Batrachia</taxon>
        <taxon>Anura</taxon>
        <taxon>Neobatrachia</taxon>
        <taxon>Ranoidea</taxon>
        <taxon>Ranidae</taxon>
        <taxon>Staurois</taxon>
    </lineage>
</organism>